<keyword evidence="1" id="KW-1133">Transmembrane helix</keyword>
<name>A0A3P3UA14_9BACL</name>
<reference evidence="2 3" key="1">
    <citation type="submission" date="2018-11" db="EMBL/GenBank/DDBJ databases">
        <title>Genome sequencing of Paenibacillus sp. KCOM 3021 (= ChDC PVNT-B20).</title>
        <authorList>
            <person name="Kook J.-K."/>
            <person name="Park S.-N."/>
            <person name="Lim Y.K."/>
        </authorList>
    </citation>
    <scope>NUCLEOTIDE SEQUENCE [LARGE SCALE GENOMIC DNA]</scope>
    <source>
        <strain evidence="2 3">KCOM 3021</strain>
    </source>
</reference>
<keyword evidence="3" id="KW-1185">Reference proteome</keyword>
<proteinExistence type="predicted"/>
<gene>
    <name evidence="2" type="ORF">EHV15_29090</name>
</gene>
<dbReference type="EMBL" id="RRCN01000001">
    <property type="protein sequence ID" value="RRJ66526.1"/>
    <property type="molecule type" value="Genomic_DNA"/>
</dbReference>
<accession>A0A3P3UA14</accession>
<evidence type="ECO:0000313" key="3">
    <source>
        <dbReference type="Proteomes" id="UP000267017"/>
    </source>
</evidence>
<dbReference type="AlphaFoldDB" id="A0A3P3UA14"/>
<evidence type="ECO:0000313" key="2">
    <source>
        <dbReference type="EMBL" id="RRJ66526.1"/>
    </source>
</evidence>
<comment type="caution">
    <text evidence="2">The sequence shown here is derived from an EMBL/GenBank/DDBJ whole genome shotgun (WGS) entry which is preliminary data.</text>
</comment>
<dbReference type="Proteomes" id="UP000267017">
    <property type="component" value="Unassembled WGS sequence"/>
</dbReference>
<keyword evidence="1" id="KW-0812">Transmembrane</keyword>
<sequence length="69" mass="7734">MDKVPGVLLFLPYIKETCRCSRQVCGMIDYFRAFALRKISSASAAALAICLLLFYIDMRVGQNKNGNDI</sequence>
<feature type="transmembrane region" description="Helical" evidence="1">
    <location>
        <begin position="39"/>
        <end position="56"/>
    </location>
</feature>
<keyword evidence="1" id="KW-0472">Membrane</keyword>
<organism evidence="2 3">
    <name type="scientific">Paenibacillus oralis</name>
    <dbReference type="NCBI Taxonomy" id="2490856"/>
    <lineage>
        <taxon>Bacteria</taxon>
        <taxon>Bacillati</taxon>
        <taxon>Bacillota</taxon>
        <taxon>Bacilli</taxon>
        <taxon>Bacillales</taxon>
        <taxon>Paenibacillaceae</taxon>
        <taxon>Paenibacillus</taxon>
    </lineage>
</organism>
<evidence type="ECO:0000256" key="1">
    <source>
        <dbReference type="SAM" id="Phobius"/>
    </source>
</evidence>
<protein>
    <submittedName>
        <fullName evidence="2">Uncharacterized protein</fullName>
    </submittedName>
</protein>